<evidence type="ECO:0000256" key="3">
    <source>
        <dbReference type="ARBA" id="ARBA00023163"/>
    </source>
</evidence>
<keyword evidence="1" id="KW-0805">Transcription regulation</keyword>
<sequence>MALTRLDRDRYVLGDASAHVGFLNCERISERSHIHDWTVEPHYHEGLAQLFVFDTGTVDGLIDTKRQRLTCPVLVWLPALCTHAFNYPKDMQGWVLTVPTSDIARLAERAAWMAPWIEVPQILQGEPHRVVLSEALDLAKSIEREHEKHDEIRNSVLEALFLLLLGNLHRGLIQQSGNREPVGDRQTALVRQLQTCLDRHMPETRSVADYAKMLSVTPTHLSRVAKAVTGKTVAEIIQDRVLLEAKRKLAFTDLPVSEIAYTLSFSSPSYFTRFFAGRMAETPKAFRQRSRKASV</sequence>
<comment type="caution">
    <text evidence="5">The sequence shown here is derived from an EMBL/GenBank/DDBJ whole genome shotgun (WGS) entry which is preliminary data.</text>
</comment>
<dbReference type="SUPFAM" id="SSF46689">
    <property type="entry name" value="Homeodomain-like"/>
    <property type="match status" value="1"/>
</dbReference>
<dbReference type="Proteomes" id="UP000598467">
    <property type="component" value="Unassembled WGS sequence"/>
</dbReference>
<keyword evidence="3" id="KW-0804">Transcription</keyword>
<dbReference type="RefSeq" id="WP_190290088.1">
    <property type="nucleotide sequence ID" value="NZ_JABFCZ010000004.1"/>
</dbReference>
<dbReference type="PANTHER" id="PTHR43280">
    <property type="entry name" value="ARAC-FAMILY TRANSCRIPTIONAL REGULATOR"/>
    <property type="match status" value="1"/>
</dbReference>
<dbReference type="GO" id="GO:0043565">
    <property type="term" value="F:sequence-specific DNA binding"/>
    <property type="evidence" value="ECO:0007669"/>
    <property type="project" value="InterPro"/>
</dbReference>
<evidence type="ECO:0000259" key="4">
    <source>
        <dbReference type="PROSITE" id="PS01124"/>
    </source>
</evidence>
<name>A0A926NUD6_9HYPH</name>
<dbReference type="InterPro" id="IPR009057">
    <property type="entry name" value="Homeodomain-like_sf"/>
</dbReference>
<organism evidence="5 6">
    <name type="scientific">Roseibium aggregatum</name>
    <dbReference type="NCBI Taxonomy" id="187304"/>
    <lineage>
        <taxon>Bacteria</taxon>
        <taxon>Pseudomonadati</taxon>
        <taxon>Pseudomonadota</taxon>
        <taxon>Alphaproteobacteria</taxon>
        <taxon>Hyphomicrobiales</taxon>
        <taxon>Stappiaceae</taxon>
        <taxon>Roseibium</taxon>
    </lineage>
</organism>
<dbReference type="GO" id="GO:0003700">
    <property type="term" value="F:DNA-binding transcription factor activity"/>
    <property type="evidence" value="ECO:0007669"/>
    <property type="project" value="InterPro"/>
</dbReference>
<protein>
    <submittedName>
        <fullName evidence="5">Helix-turn-helix domain-containing protein</fullName>
    </submittedName>
</protein>
<evidence type="ECO:0000256" key="1">
    <source>
        <dbReference type="ARBA" id="ARBA00023015"/>
    </source>
</evidence>
<gene>
    <name evidence="5" type="ORF">HK439_04020</name>
</gene>
<proteinExistence type="predicted"/>
<dbReference type="InterPro" id="IPR018060">
    <property type="entry name" value="HTH_AraC"/>
</dbReference>
<keyword evidence="2" id="KW-0238">DNA-binding</keyword>
<dbReference type="Pfam" id="PF12833">
    <property type="entry name" value="HTH_18"/>
    <property type="match status" value="1"/>
</dbReference>
<reference evidence="5" key="1">
    <citation type="submission" date="2020-05" db="EMBL/GenBank/DDBJ databases">
        <title>Identification of trans-AT polyketide cluster in two marine bacteria, producers of a novel glutaramide-containing polyketide sesbanimide D and analogs.</title>
        <authorList>
            <person name="Kacar D."/>
            <person name="Rodriguez P."/>
            <person name="Canedo L."/>
            <person name="Gonzalez E."/>
            <person name="Galan B."/>
            <person name="De La Calle F."/>
            <person name="Garcia J.L."/>
        </authorList>
    </citation>
    <scope>NUCLEOTIDE SEQUENCE</scope>
    <source>
        <strain evidence="5">PHM038</strain>
    </source>
</reference>
<dbReference type="PROSITE" id="PS01124">
    <property type="entry name" value="HTH_ARAC_FAMILY_2"/>
    <property type="match status" value="1"/>
</dbReference>
<accession>A0A926NUD6</accession>
<evidence type="ECO:0000256" key="2">
    <source>
        <dbReference type="ARBA" id="ARBA00023125"/>
    </source>
</evidence>
<evidence type="ECO:0000313" key="6">
    <source>
        <dbReference type="Proteomes" id="UP000598467"/>
    </source>
</evidence>
<dbReference type="AlphaFoldDB" id="A0A926NUD6"/>
<dbReference type="Gene3D" id="1.10.10.60">
    <property type="entry name" value="Homeodomain-like"/>
    <property type="match status" value="1"/>
</dbReference>
<dbReference type="EMBL" id="JABFCZ010000004">
    <property type="protein sequence ID" value="MBD1545414.1"/>
    <property type="molecule type" value="Genomic_DNA"/>
</dbReference>
<feature type="domain" description="HTH araC/xylS-type" evidence="4">
    <location>
        <begin position="191"/>
        <end position="289"/>
    </location>
</feature>
<dbReference type="PANTHER" id="PTHR43280:SF32">
    <property type="entry name" value="TRANSCRIPTIONAL REGULATORY PROTEIN"/>
    <property type="match status" value="1"/>
</dbReference>
<dbReference type="SMART" id="SM00342">
    <property type="entry name" value="HTH_ARAC"/>
    <property type="match status" value="1"/>
</dbReference>
<evidence type="ECO:0000313" key="5">
    <source>
        <dbReference type="EMBL" id="MBD1545414.1"/>
    </source>
</evidence>